<dbReference type="PANTHER" id="PTHR36139">
    <property type="entry name" value="SUCCINATE DEHYDROGENASE SUBUNIT 5, MITOCHONDRIAL"/>
    <property type="match status" value="1"/>
</dbReference>
<keyword evidence="3" id="KW-1185">Reference proteome</keyword>
<dbReference type="GO" id="GO:0006099">
    <property type="term" value="P:tricarboxylic acid cycle"/>
    <property type="evidence" value="ECO:0007669"/>
    <property type="project" value="InterPro"/>
</dbReference>
<dbReference type="InterPro" id="IPR025397">
    <property type="entry name" value="SDH5"/>
</dbReference>
<evidence type="ECO:0000256" key="1">
    <source>
        <dbReference type="SAM" id="MobiDB-lite"/>
    </source>
</evidence>
<protein>
    <submittedName>
        <fullName evidence="2">Uncharacterized protein</fullName>
    </submittedName>
</protein>
<dbReference type="PANTHER" id="PTHR36139:SF1">
    <property type="entry name" value="SUCCINATE DEHYDROGENASE SUBUNIT 5, MITOCHONDRIAL"/>
    <property type="match status" value="1"/>
</dbReference>
<reference evidence="2 3" key="1">
    <citation type="submission" date="2024-01" db="EMBL/GenBank/DDBJ databases">
        <title>The genomes of 5 underutilized Papilionoideae crops provide insights into root nodulation and disease resistance.</title>
        <authorList>
            <person name="Yuan L."/>
        </authorList>
    </citation>
    <scope>NUCLEOTIDE SEQUENCE [LARGE SCALE GENOMIC DNA]</scope>
    <source>
        <strain evidence="2">LY-2023</strain>
        <tissue evidence="2">Leaf</tissue>
    </source>
</reference>
<dbReference type="GO" id="GO:0045273">
    <property type="term" value="C:respiratory chain complex II (succinate dehydrogenase)"/>
    <property type="evidence" value="ECO:0007669"/>
    <property type="project" value="InterPro"/>
</dbReference>
<accession>A0AAN9IRR7</accession>
<evidence type="ECO:0000313" key="2">
    <source>
        <dbReference type="EMBL" id="KAK7285070.1"/>
    </source>
</evidence>
<gene>
    <name evidence="2" type="ORF">RJT34_19828</name>
</gene>
<feature type="region of interest" description="Disordered" evidence="1">
    <location>
        <begin position="30"/>
        <end position="49"/>
    </location>
</feature>
<sequence length="309" mass="34300">MDKMIRFRSLFRSVTSRSYHAFAASPSSTRTISLLSPPSTNPLPSPSPSGCTECRSPFSMGLGSKRFFSEDVSHMPNIKDPELQNAFKDLLAENWSELPDAVVYDVKNALSKNTDDKAGKEVVENVFRAAEAVQEFGGILVTLRMEIDDSIGSGGEKVEAELGTQMIHLKMRCSGLGAEWGKFSARFHGNDVTMMACDGDKSNWRGGEVSCCGDRDTRWWGEEPERTMETLMVTVLGTSGLAGSFVEQRAPFDMFSASLFCYQAFHGMEIRAPNFVNWDYTLYSKSTRLRLLVARYKAVHLVTGIVHIS</sequence>
<proteinExistence type="predicted"/>
<organism evidence="2 3">
    <name type="scientific">Clitoria ternatea</name>
    <name type="common">Butterfly pea</name>
    <dbReference type="NCBI Taxonomy" id="43366"/>
    <lineage>
        <taxon>Eukaryota</taxon>
        <taxon>Viridiplantae</taxon>
        <taxon>Streptophyta</taxon>
        <taxon>Embryophyta</taxon>
        <taxon>Tracheophyta</taxon>
        <taxon>Spermatophyta</taxon>
        <taxon>Magnoliopsida</taxon>
        <taxon>eudicotyledons</taxon>
        <taxon>Gunneridae</taxon>
        <taxon>Pentapetalae</taxon>
        <taxon>rosids</taxon>
        <taxon>fabids</taxon>
        <taxon>Fabales</taxon>
        <taxon>Fabaceae</taxon>
        <taxon>Papilionoideae</taxon>
        <taxon>50 kb inversion clade</taxon>
        <taxon>NPAAA clade</taxon>
        <taxon>indigoferoid/millettioid clade</taxon>
        <taxon>Phaseoleae</taxon>
        <taxon>Clitoria</taxon>
    </lineage>
</organism>
<dbReference type="Proteomes" id="UP001359559">
    <property type="component" value="Unassembled WGS sequence"/>
</dbReference>
<evidence type="ECO:0000313" key="3">
    <source>
        <dbReference type="Proteomes" id="UP001359559"/>
    </source>
</evidence>
<dbReference type="AlphaFoldDB" id="A0AAN9IRR7"/>
<name>A0AAN9IRR7_CLITE</name>
<dbReference type="Pfam" id="PF14290">
    <property type="entry name" value="SDH5_plant"/>
    <property type="match status" value="1"/>
</dbReference>
<comment type="caution">
    <text evidence="2">The sequence shown here is derived from an EMBL/GenBank/DDBJ whole genome shotgun (WGS) entry which is preliminary data.</text>
</comment>
<dbReference type="EMBL" id="JAYKXN010000005">
    <property type="protein sequence ID" value="KAK7285070.1"/>
    <property type="molecule type" value="Genomic_DNA"/>
</dbReference>